<protein>
    <submittedName>
        <fullName evidence="2">Uncharacterized protein</fullName>
    </submittedName>
</protein>
<dbReference type="RefSeq" id="WP_377348481.1">
    <property type="nucleotide sequence ID" value="NZ_JBHLTP010000011.1"/>
</dbReference>
<feature type="transmembrane region" description="Helical" evidence="1">
    <location>
        <begin position="21"/>
        <end position="41"/>
    </location>
</feature>
<proteinExistence type="predicted"/>
<keyword evidence="1" id="KW-1133">Transmembrane helix</keyword>
<reference evidence="2 3" key="1">
    <citation type="submission" date="2024-09" db="EMBL/GenBank/DDBJ databases">
        <authorList>
            <person name="Sun Q."/>
            <person name="Mori K."/>
        </authorList>
    </citation>
    <scope>NUCLEOTIDE SEQUENCE [LARGE SCALE GENOMIC DNA]</scope>
    <source>
        <strain evidence="2 3">NCAIM B.02529</strain>
    </source>
</reference>
<keyword evidence="1" id="KW-0472">Membrane</keyword>
<dbReference type="EMBL" id="JBHLTP010000011">
    <property type="protein sequence ID" value="MFC0524471.1"/>
    <property type="molecule type" value="Genomic_DNA"/>
</dbReference>
<evidence type="ECO:0000256" key="1">
    <source>
        <dbReference type="SAM" id="Phobius"/>
    </source>
</evidence>
<comment type="caution">
    <text evidence="2">The sequence shown here is derived from an EMBL/GenBank/DDBJ whole genome shotgun (WGS) entry which is preliminary data.</text>
</comment>
<keyword evidence="1" id="KW-0812">Transmembrane</keyword>
<name>A0ABV6LPY4_9BACI</name>
<feature type="transmembrane region" description="Helical" evidence="1">
    <location>
        <begin position="61"/>
        <end position="82"/>
    </location>
</feature>
<evidence type="ECO:0000313" key="3">
    <source>
        <dbReference type="Proteomes" id="UP001589836"/>
    </source>
</evidence>
<dbReference type="Proteomes" id="UP001589836">
    <property type="component" value="Unassembled WGS sequence"/>
</dbReference>
<sequence>MGKDKRMEKWEYTRTKGKRRFIISNGVLGWGLPTALLFFGITNMVEHGMSLQSYITGEGIMEMLISLIIFPLGGVIFGYMVWGLNESMYADDQSNHEGSS</sequence>
<keyword evidence="3" id="KW-1185">Reference proteome</keyword>
<gene>
    <name evidence="2" type="ORF">ACFFGV_12925</name>
</gene>
<organism evidence="2 3">
    <name type="scientific">Pontibacillus salicampi</name>
    <dbReference type="NCBI Taxonomy" id="1449801"/>
    <lineage>
        <taxon>Bacteria</taxon>
        <taxon>Bacillati</taxon>
        <taxon>Bacillota</taxon>
        <taxon>Bacilli</taxon>
        <taxon>Bacillales</taxon>
        <taxon>Bacillaceae</taxon>
        <taxon>Pontibacillus</taxon>
    </lineage>
</organism>
<accession>A0ABV6LPY4</accession>
<evidence type="ECO:0000313" key="2">
    <source>
        <dbReference type="EMBL" id="MFC0524471.1"/>
    </source>
</evidence>